<evidence type="ECO:0000259" key="8">
    <source>
        <dbReference type="SMART" id="SM00387"/>
    </source>
</evidence>
<evidence type="ECO:0000256" key="3">
    <source>
        <dbReference type="ARBA" id="ARBA00022553"/>
    </source>
</evidence>
<dbReference type="OrthoDB" id="3845898at2"/>
<proteinExistence type="predicted"/>
<keyword evidence="3" id="KW-0597">Phosphoprotein</keyword>
<dbReference type="InterPro" id="IPR036890">
    <property type="entry name" value="HATPase_C_sf"/>
</dbReference>
<dbReference type="InterPro" id="IPR050428">
    <property type="entry name" value="TCS_sensor_his_kinase"/>
</dbReference>
<evidence type="ECO:0000313" key="9">
    <source>
        <dbReference type="EMBL" id="TDD45810.1"/>
    </source>
</evidence>
<keyword evidence="4" id="KW-0808">Transferase</keyword>
<dbReference type="AlphaFoldDB" id="A0A4R4YMR6"/>
<evidence type="ECO:0000256" key="2">
    <source>
        <dbReference type="ARBA" id="ARBA00012438"/>
    </source>
</evidence>
<feature type="compositionally biased region" description="Pro residues" evidence="6">
    <location>
        <begin position="519"/>
        <end position="532"/>
    </location>
</feature>
<feature type="compositionally biased region" description="Low complexity" evidence="6">
    <location>
        <begin position="482"/>
        <end position="518"/>
    </location>
</feature>
<sequence length="532" mass="56858">MSAHVPSRPRLQLSPLKRALGSFAVTAFILCGAGAWALAQISPVERTLVMPGGIVVFAIASGAVAVAAYFAATAGRWRERSHRIEAAAGLLERDIRSLTEGTLPELWRRQTSTVPDVLAKQQRPSHPEAKRLLHALGQVLDRERSTRASALAACSAMQDELGKLADEQLPALVQQMRVGDGAAEITLTEVKRLSQPAVQHLWVGIARELEAANRQGAAAMVACASVAARIQADVTETLAYIQEREHQYGKQPDIFADLLELDHQITRLGRLADNIAVLAGGRTGRRWPKPIGMESVLRGAIGRIAAYRRVETHSTSTAAVEGYAAEGVIHVLAELIDNATSFSPPSTSVHVYVEEEDAGIVITIEDSGLGMRSRERRIAEDLVSQPMDLATLSGTRLGLAVVGRLAGKYGLGVNFRPSSRGGVGVVTLIPRQMIVYPHTEEPLTGQESSRALTDFSPPAPRHQIPPTADGELPRRPRGETLRAAAPAASTPATTRPASDSGAAARRLAAFARGSARPEPSSPPPPPQSREDD</sequence>
<keyword evidence="5 9" id="KW-0418">Kinase</keyword>
<keyword evidence="7" id="KW-0812">Transmembrane</keyword>
<evidence type="ECO:0000256" key="5">
    <source>
        <dbReference type="ARBA" id="ARBA00022777"/>
    </source>
</evidence>
<keyword evidence="7" id="KW-0472">Membrane</keyword>
<organism evidence="9 10">
    <name type="scientific">Nonomuraea terrae</name>
    <dbReference type="NCBI Taxonomy" id="2530383"/>
    <lineage>
        <taxon>Bacteria</taxon>
        <taxon>Bacillati</taxon>
        <taxon>Actinomycetota</taxon>
        <taxon>Actinomycetes</taxon>
        <taxon>Streptosporangiales</taxon>
        <taxon>Streptosporangiaceae</taxon>
        <taxon>Nonomuraea</taxon>
    </lineage>
</organism>
<dbReference type="EMBL" id="SMKQ01000072">
    <property type="protein sequence ID" value="TDD45810.1"/>
    <property type="molecule type" value="Genomic_DNA"/>
</dbReference>
<comment type="caution">
    <text evidence="9">The sequence shown here is derived from an EMBL/GenBank/DDBJ whole genome shotgun (WGS) entry which is preliminary data.</text>
</comment>
<evidence type="ECO:0000256" key="6">
    <source>
        <dbReference type="SAM" id="MobiDB-lite"/>
    </source>
</evidence>
<feature type="transmembrane region" description="Helical" evidence="7">
    <location>
        <begin position="49"/>
        <end position="72"/>
    </location>
</feature>
<comment type="catalytic activity">
    <reaction evidence="1">
        <text>ATP + protein L-histidine = ADP + protein N-phospho-L-histidine.</text>
        <dbReference type="EC" id="2.7.13.3"/>
    </reaction>
</comment>
<evidence type="ECO:0000313" key="10">
    <source>
        <dbReference type="Proteomes" id="UP000295302"/>
    </source>
</evidence>
<evidence type="ECO:0000256" key="4">
    <source>
        <dbReference type="ARBA" id="ARBA00022679"/>
    </source>
</evidence>
<dbReference type="GO" id="GO:0005886">
    <property type="term" value="C:plasma membrane"/>
    <property type="evidence" value="ECO:0007669"/>
    <property type="project" value="TreeGrafter"/>
</dbReference>
<dbReference type="PANTHER" id="PTHR45436:SF5">
    <property type="entry name" value="SENSOR HISTIDINE KINASE TRCS"/>
    <property type="match status" value="1"/>
</dbReference>
<dbReference type="GO" id="GO:0000160">
    <property type="term" value="P:phosphorelay signal transduction system"/>
    <property type="evidence" value="ECO:0007669"/>
    <property type="project" value="TreeGrafter"/>
</dbReference>
<name>A0A4R4YMR6_9ACTN</name>
<dbReference type="PANTHER" id="PTHR45436">
    <property type="entry name" value="SENSOR HISTIDINE KINASE YKOH"/>
    <property type="match status" value="1"/>
</dbReference>
<keyword evidence="7" id="KW-1133">Transmembrane helix</keyword>
<feature type="domain" description="Histidine kinase/HSP90-like ATPase" evidence="8">
    <location>
        <begin position="323"/>
        <end position="434"/>
    </location>
</feature>
<dbReference type="Gene3D" id="3.30.565.10">
    <property type="entry name" value="Histidine kinase-like ATPase, C-terminal domain"/>
    <property type="match status" value="1"/>
</dbReference>
<dbReference type="Pfam" id="PF02518">
    <property type="entry name" value="HATPase_c"/>
    <property type="match status" value="1"/>
</dbReference>
<protein>
    <recommendedName>
        <fullName evidence="2">histidine kinase</fullName>
        <ecNumber evidence="2">2.7.13.3</ecNumber>
    </recommendedName>
</protein>
<dbReference type="EC" id="2.7.13.3" evidence="2"/>
<gene>
    <name evidence="9" type="ORF">E1286_22880</name>
</gene>
<dbReference type="SMART" id="SM00387">
    <property type="entry name" value="HATPase_c"/>
    <property type="match status" value="1"/>
</dbReference>
<accession>A0A4R4YMR6</accession>
<feature type="region of interest" description="Disordered" evidence="6">
    <location>
        <begin position="441"/>
        <end position="532"/>
    </location>
</feature>
<keyword evidence="10" id="KW-1185">Reference proteome</keyword>
<feature type="compositionally biased region" description="Basic and acidic residues" evidence="6">
    <location>
        <begin position="471"/>
        <end position="480"/>
    </location>
</feature>
<dbReference type="SUPFAM" id="SSF55874">
    <property type="entry name" value="ATPase domain of HSP90 chaperone/DNA topoisomerase II/histidine kinase"/>
    <property type="match status" value="1"/>
</dbReference>
<dbReference type="InterPro" id="IPR003594">
    <property type="entry name" value="HATPase_dom"/>
</dbReference>
<dbReference type="Proteomes" id="UP000295302">
    <property type="component" value="Unassembled WGS sequence"/>
</dbReference>
<reference evidence="9 10" key="1">
    <citation type="submission" date="2019-03" db="EMBL/GenBank/DDBJ databases">
        <title>Draft genome sequences of novel Actinobacteria.</title>
        <authorList>
            <person name="Sahin N."/>
            <person name="Ay H."/>
            <person name="Saygin H."/>
        </authorList>
    </citation>
    <scope>NUCLEOTIDE SEQUENCE [LARGE SCALE GENOMIC DNA]</scope>
    <source>
        <strain evidence="9 10">CH32</strain>
    </source>
</reference>
<dbReference type="GO" id="GO:0004673">
    <property type="term" value="F:protein histidine kinase activity"/>
    <property type="evidence" value="ECO:0007669"/>
    <property type="project" value="UniProtKB-EC"/>
</dbReference>
<evidence type="ECO:0000256" key="1">
    <source>
        <dbReference type="ARBA" id="ARBA00000085"/>
    </source>
</evidence>
<evidence type="ECO:0000256" key="7">
    <source>
        <dbReference type="SAM" id="Phobius"/>
    </source>
</evidence>